<dbReference type="PANTHER" id="PTHR31571:SF1">
    <property type="entry name" value="ALTERED INHERITANCE OF MITOCHONDRIA PROTEIN 6"/>
    <property type="match status" value="1"/>
</dbReference>
<dbReference type="AlphaFoldDB" id="A0A916WXM8"/>
<dbReference type="EMBL" id="BMHI01000005">
    <property type="protein sequence ID" value="GGB41850.1"/>
    <property type="molecule type" value="Genomic_DNA"/>
</dbReference>
<dbReference type="Proteomes" id="UP000636793">
    <property type="component" value="Unassembled WGS sequence"/>
</dbReference>
<dbReference type="RefSeq" id="WP_188838399.1">
    <property type="nucleotide sequence ID" value="NZ_BMHI01000005.1"/>
</dbReference>
<proteinExistence type="predicted"/>
<dbReference type="GO" id="GO:0006629">
    <property type="term" value="P:lipid metabolic process"/>
    <property type="evidence" value="ECO:0007669"/>
    <property type="project" value="InterPro"/>
</dbReference>
<evidence type="ECO:0000256" key="2">
    <source>
        <dbReference type="SAM" id="MobiDB-lite"/>
    </source>
</evidence>
<dbReference type="InterPro" id="IPR017946">
    <property type="entry name" value="PLC-like_Pdiesterase_TIM-brl"/>
</dbReference>
<protein>
    <recommendedName>
        <fullName evidence="1">Altered inheritance of mitochondria protein 6</fullName>
    </recommendedName>
</protein>
<organism evidence="3 4">
    <name type="scientific">Flexivirga endophytica</name>
    <dbReference type="NCBI Taxonomy" id="1849103"/>
    <lineage>
        <taxon>Bacteria</taxon>
        <taxon>Bacillati</taxon>
        <taxon>Actinomycetota</taxon>
        <taxon>Actinomycetes</taxon>
        <taxon>Micrococcales</taxon>
        <taxon>Dermacoccaceae</taxon>
        <taxon>Flexivirga</taxon>
    </lineage>
</organism>
<accession>A0A916WXM8</accession>
<dbReference type="PANTHER" id="PTHR31571">
    <property type="entry name" value="ALTERED INHERITANCE OF MITOCHONDRIA PROTEIN 6"/>
    <property type="match status" value="1"/>
</dbReference>
<gene>
    <name evidence="3" type="ORF">GCM10011492_36010</name>
</gene>
<feature type="region of interest" description="Disordered" evidence="2">
    <location>
        <begin position="1"/>
        <end position="21"/>
    </location>
</feature>
<comment type="caution">
    <text evidence="3">The sequence shown here is derived from an EMBL/GenBank/DDBJ whole genome shotgun (WGS) entry which is preliminary data.</text>
</comment>
<evidence type="ECO:0000313" key="3">
    <source>
        <dbReference type="EMBL" id="GGB41850.1"/>
    </source>
</evidence>
<dbReference type="Pfam" id="PF13653">
    <property type="entry name" value="GDPD_2"/>
    <property type="match status" value="1"/>
</dbReference>
<dbReference type="SUPFAM" id="SSF51695">
    <property type="entry name" value="PLC-like phosphodiesterases"/>
    <property type="match status" value="1"/>
</dbReference>
<dbReference type="GO" id="GO:0008081">
    <property type="term" value="F:phosphoric diester hydrolase activity"/>
    <property type="evidence" value="ECO:0007669"/>
    <property type="project" value="InterPro"/>
</dbReference>
<evidence type="ECO:0000313" key="4">
    <source>
        <dbReference type="Proteomes" id="UP000636793"/>
    </source>
</evidence>
<reference evidence="3" key="2">
    <citation type="submission" date="2020-09" db="EMBL/GenBank/DDBJ databases">
        <authorList>
            <person name="Sun Q."/>
            <person name="Zhou Y."/>
        </authorList>
    </citation>
    <scope>NUCLEOTIDE SEQUENCE</scope>
    <source>
        <strain evidence="3">CGMCC 1.15085</strain>
    </source>
</reference>
<feature type="compositionally biased region" description="Low complexity" evidence="2">
    <location>
        <begin position="11"/>
        <end position="20"/>
    </location>
</feature>
<dbReference type="InterPro" id="IPR051236">
    <property type="entry name" value="HAT_RTT109-like"/>
</dbReference>
<evidence type="ECO:0000256" key="1">
    <source>
        <dbReference type="ARBA" id="ARBA00014286"/>
    </source>
</evidence>
<reference evidence="3" key="1">
    <citation type="journal article" date="2014" name="Int. J. Syst. Evol. Microbiol.">
        <title>Complete genome sequence of Corynebacterium casei LMG S-19264T (=DSM 44701T), isolated from a smear-ripened cheese.</title>
        <authorList>
            <consortium name="US DOE Joint Genome Institute (JGI-PGF)"/>
            <person name="Walter F."/>
            <person name="Albersmeier A."/>
            <person name="Kalinowski J."/>
            <person name="Ruckert C."/>
        </authorList>
    </citation>
    <scope>NUCLEOTIDE SEQUENCE</scope>
    <source>
        <strain evidence="3">CGMCC 1.15085</strain>
    </source>
</reference>
<name>A0A916WXM8_9MICO</name>
<sequence>MTTRAADLRQPAATALPNAHAHADSRHRRPLWDALAAGFTSIEVDVWAVRGKVLVGHTIPRPWRTLQRLYLDPITTLVHEKGCVYEDFDQPIVLMLDVKSDAQRSRPVIEEALAPYEGVVSHWRDAEFVPGPVTVVVSGNLSSIPYDAPRRWTGADGRVRATGGDIPAEVMPLRSDCWPELFSWRGRGPMPTGEGDLLENFVADAHSRGQRVRFWDTPDRRGRARDTVWSTLLDAGVDLIDTDDLRGLRAFLLGRARQSAAE</sequence>
<keyword evidence="4" id="KW-1185">Reference proteome</keyword>